<evidence type="ECO:0008006" key="3">
    <source>
        <dbReference type="Google" id="ProtNLM"/>
    </source>
</evidence>
<sequence>MSLLILIVRNAFRSIRAPYDRWRRRVLAAKVTALRAHADESLRLSRIALSKADSFYFLFYAGKSFRSWRAHYAATALARMRLAEAHHAAPYLAAWVSRARLALRARSFRARRSHRLLLTVLNLWRCVLYHLKRAAAMGAANRKRRARRRLRAILRALRRHAERNKRVYRFALLRYSRIARLHFGAWKKHTEERERHRRLAVAGDRAHATAVLRRSVGKMRALARSRVANRDRRARAASQFKRSTFRSFARAVQEARRGKEMVGRHLLFYVVGKKVLPAWRGYADRSIATRKYARYFTLSYFFTKWDQFVDDEGTRRATALAKQVLWDHERVFVAFNAWTAAYRRGKRLFQCERYLSANRERKMKTEALRAWAELEMRRKNCRDAGVLVERLQERKLLLGATTIWRAGMVHRRAERMSALLLVWRTFCDGSKNAARSRENKELADRYRYATMLKSGVKALHGHAHTASYLRACHKVAEATFFKTGVERGLRQWRRFSQASRLLSDRSHHAQERRAFRVLKKNLGDARLAATRELLVRVVTSWKETTTKGELVREGKLAKLRGVFGERAEKHILKAWRGVVLERRAETKHWWVLWLVYLNSKSQEGERRERAAEEVGGIILRSKWKVWRDKMVLANYDRSRATRVSSKLKLRKVFEGIRKHAMFALAEKKALAKFARHVVETNRQLFVRWRDYVRHVVSERKRLVMLRHAEARAEALGRRRDKSLASAAIAAWAARVRGWMEKRDTIGRAESWREERGLRLALGDLREWVGRERRMRIAGTYWEGLEERRMKQLLGGWRDAAGEGRREIGRIRGRGILRRWKANAADRRAVWTVVTEFRAKKEAERMGMVVKAWGGYVRTST</sequence>
<evidence type="ECO:0000313" key="1">
    <source>
        <dbReference type="EMBL" id="GMI19223.1"/>
    </source>
</evidence>
<reference evidence="1 2" key="1">
    <citation type="journal article" date="2023" name="Commun. Biol.">
        <title>Genome analysis of Parmales, the sister group of diatoms, reveals the evolutionary specialization of diatoms from phago-mixotrophs to photoautotrophs.</title>
        <authorList>
            <person name="Ban H."/>
            <person name="Sato S."/>
            <person name="Yoshikawa S."/>
            <person name="Yamada K."/>
            <person name="Nakamura Y."/>
            <person name="Ichinomiya M."/>
            <person name="Sato N."/>
            <person name="Blanc-Mathieu R."/>
            <person name="Endo H."/>
            <person name="Kuwata A."/>
            <person name="Ogata H."/>
        </authorList>
    </citation>
    <scope>NUCLEOTIDE SEQUENCE [LARGE SCALE GENOMIC DNA]</scope>
</reference>
<keyword evidence="2" id="KW-1185">Reference proteome</keyword>
<accession>A0ABQ6M4D6</accession>
<evidence type="ECO:0000313" key="2">
    <source>
        <dbReference type="Proteomes" id="UP001165060"/>
    </source>
</evidence>
<comment type="caution">
    <text evidence="1">The sequence shown here is derived from an EMBL/GenBank/DDBJ whole genome shotgun (WGS) entry which is preliminary data.</text>
</comment>
<organism evidence="1 2">
    <name type="scientific">Tetraparma gracilis</name>
    <dbReference type="NCBI Taxonomy" id="2962635"/>
    <lineage>
        <taxon>Eukaryota</taxon>
        <taxon>Sar</taxon>
        <taxon>Stramenopiles</taxon>
        <taxon>Ochrophyta</taxon>
        <taxon>Bolidophyceae</taxon>
        <taxon>Parmales</taxon>
        <taxon>Triparmaceae</taxon>
        <taxon>Tetraparma</taxon>
    </lineage>
</organism>
<gene>
    <name evidence="1" type="ORF">TeGR_g14530</name>
</gene>
<name>A0ABQ6M4D6_9STRA</name>
<dbReference type="EMBL" id="BRYB01002422">
    <property type="protein sequence ID" value="GMI19223.1"/>
    <property type="molecule type" value="Genomic_DNA"/>
</dbReference>
<proteinExistence type="predicted"/>
<protein>
    <recommendedName>
        <fullName evidence="3">Sfi1 spindle body domain-containing protein</fullName>
    </recommendedName>
</protein>
<dbReference type="Proteomes" id="UP001165060">
    <property type="component" value="Unassembled WGS sequence"/>
</dbReference>